<organism evidence="1 2">
    <name type="scientific">Triplophysa tibetana</name>
    <dbReference type="NCBI Taxonomy" id="1572043"/>
    <lineage>
        <taxon>Eukaryota</taxon>
        <taxon>Metazoa</taxon>
        <taxon>Chordata</taxon>
        <taxon>Craniata</taxon>
        <taxon>Vertebrata</taxon>
        <taxon>Euteleostomi</taxon>
        <taxon>Actinopterygii</taxon>
        <taxon>Neopterygii</taxon>
        <taxon>Teleostei</taxon>
        <taxon>Ostariophysi</taxon>
        <taxon>Cypriniformes</taxon>
        <taxon>Nemacheilidae</taxon>
        <taxon>Triplophysa</taxon>
    </lineage>
</organism>
<name>A0A5A9PC38_9TELE</name>
<sequence length="344" mass="39173">MSKRTIDSFFRPAASVPVPESTVSLSDDDAESEVGVAKKARTHHFREDWLKEFNWLRGTTLHQSQLDLQRKSGLKLNETYNNDTACAQFVGVIADTLKVKTYTKIKDAPYLSIMIDGDTDVSTKECEIIYARILNEGIPMNILIGHIEVKHAHAQGMSYKDIVGSLALVHGKVISERTLKRILKSNGLCRRKYADLNEIIGFIIDQLNGPGRLHGYRWMHTKCLEHGIRARKEDEELDEIATVWNAHRIRPSTNCNVPCGIPNIMFMAPQLWGTEDFIVQQDSDHLQIAQEACMFLSAIPCDEEVFDLCTILMEERNLRFSSDRRDAFELYVELRDAICSQITE</sequence>
<comment type="caution">
    <text evidence="1">The sequence shown here is derived from an EMBL/GenBank/DDBJ whole genome shotgun (WGS) entry which is preliminary data.</text>
</comment>
<dbReference type="EMBL" id="SOYY01000007">
    <property type="protein sequence ID" value="KAA0719570.1"/>
    <property type="molecule type" value="Genomic_DNA"/>
</dbReference>
<evidence type="ECO:0000313" key="2">
    <source>
        <dbReference type="Proteomes" id="UP000324632"/>
    </source>
</evidence>
<protein>
    <submittedName>
        <fullName evidence="1">Uncharacterized protein</fullName>
    </submittedName>
</protein>
<proteinExistence type="predicted"/>
<keyword evidence="2" id="KW-1185">Reference proteome</keyword>
<gene>
    <name evidence="1" type="ORF">E1301_Tti022423</name>
</gene>
<dbReference type="PANTHER" id="PTHR46880">
    <property type="entry name" value="RAS-ASSOCIATING DOMAIN-CONTAINING PROTEIN"/>
    <property type="match status" value="1"/>
</dbReference>
<evidence type="ECO:0000313" key="1">
    <source>
        <dbReference type="EMBL" id="KAA0719570.1"/>
    </source>
</evidence>
<dbReference type="AlphaFoldDB" id="A0A5A9PC38"/>
<accession>A0A5A9PC38</accession>
<reference evidence="1 2" key="1">
    <citation type="journal article" date="2019" name="Mol. Ecol. Resour.">
        <title>Chromosome-level genome assembly of Triplophysa tibetana, a fish adapted to the harsh high-altitude environment of the Tibetan Plateau.</title>
        <authorList>
            <person name="Yang X."/>
            <person name="Liu H."/>
            <person name="Ma Z."/>
            <person name="Zou Y."/>
            <person name="Zou M."/>
            <person name="Mao Y."/>
            <person name="Li X."/>
            <person name="Wang H."/>
            <person name="Chen T."/>
            <person name="Wang W."/>
            <person name="Yang R."/>
        </authorList>
    </citation>
    <scope>NUCLEOTIDE SEQUENCE [LARGE SCALE GENOMIC DNA]</scope>
    <source>
        <strain evidence="1">TTIB1903HZAU</strain>
        <tissue evidence="1">Muscle</tissue>
    </source>
</reference>
<dbReference type="PANTHER" id="PTHR46880:SF5">
    <property type="entry name" value="DUF4371 DOMAIN-CONTAINING PROTEIN"/>
    <property type="match status" value="1"/>
</dbReference>
<dbReference type="Proteomes" id="UP000324632">
    <property type="component" value="Chromosome 7"/>
</dbReference>